<dbReference type="InterPro" id="IPR045863">
    <property type="entry name" value="CorA_TM1_TM2"/>
</dbReference>
<evidence type="ECO:0000256" key="9">
    <source>
        <dbReference type="ARBA" id="ARBA00023065"/>
    </source>
</evidence>
<dbReference type="InterPro" id="IPR045861">
    <property type="entry name" value="CorA_cytoplasmic_dom"/>
</dbReference>
<dbReference type="STRING" id="1429083.GCA_001885685_01903"/>
<sequence length="330" mass="38063">MVDAPQDSGLIFGGVLDGRGGFLRMLESLPDRHTEQATDEHLWLHLERTHVAAQQWLYQHSGLNEYVCELLLEENTRPRLVKVGDDALLLFLRGVNLNPGADMEDMVSLRIYVDRHMLITLRHRPLRAAVDTREMLDAGRGARDLSSLLLDLTENLSQRIDSSLLEVEDSIDRLEDQADENSADFHRQVLTPQRRRVASLRRFLGPQRDIFNQLQELGGDWFTPQQHKRWYELHNDLTRHVEELDLLRERIGFLQELQQRFMSERMNRTLYLLGIISALFLPLGFVTGLLGINVGGMPGAESPWGFWIALGLMLTLSAVQLIVFRRLRWI</sequence>
<keyword evidence="13" id="KW-1185">Reference proteome</keyword>
<dbReference type="GO" id="GO:0005886">
    <property type="term" value="C:plasma membrane"/>
    <property type="evidence" value="ECO:0007669"/>
    <property type="project" value="UniProtKB-SubCell"/>
</dbReference>
<dbReference type="Proteomes" id="UP000185766">
    <property type="component" value="Unassembled WGS sequence"/>
</dbReference>
<keyword evidence="3" id="KW-0813">Transport</keyword>
<dbReference type="GO" id="GO:0050897">
    <property type="term" value="F:cobalt ion binding"/>
    <property type="evidence" value="ECO:0007669"/>
    <property type="project" value="TreeGrafter"/>
</dbReference>
<keyword evidence="4" id="KW-1003">Cell membrane</keyword>
<dbReference type="EMBL" id="FOAS01000002">
    <property type="protein sequence ID" value="SEK43277.1"/>
    <property type="molecule type" value="Genomic_DNA"/>
</dbReference>
<dbReference type="RefSeq" id="WP_074864841.1">
    <property type="nucleotide sequence ID" value="NZ_FOAS01000002.1"/>
</dbReference>
<dbReference type="PANTHER" id="PTHR46494">
    <property type="entry name" value="CORA FAMILY METAL ION TRANSPORTER (EUROFUNG)"/>
    <property type="match status" value="1"/>
</dbReference>
<dbReference type="Pfam" id="PF01544">
    <property type="entry name" value="CorA"/>
    <property type="match status" value="1"/>
</dbReference>
<evidence type="ECO:0000256" key="4">
    <source>
        <dbReference type="ARBA" id="ARBA00022475"/>
    </source>
</evidence>
<dbReference type="Gene3D" id="1.20.58.340">
    <property type="entry name" value="Magnesium transport protein CorA, transmembrane region"/>
    <property type="match status" value="2"/>
</dbReference>
<evidence type="ECO:0000256" key="3">
    <source>
        <dbReference type="ARBA" id="ARBA00022448"/>
    </source>
</evidence>
<keyword evidence="5" id="KW-0997">Cell inner membrane</keyword>
<reference evidence="12 13" key="1">
    <citation type="submission" date="2016-10" db="EMBL/GenBank/DDBJ databases">
        <authorList>
            <person name="de Groot N.N."/>
        </authorList>
    </citation>
    <scope>NUCLEOTIDE SEQUENCE [LARGE SCALE GENOMIC DNA]</scope>
    <source>
        <strain evidence="12 13">JCM 19513</strain>
    </source>
</reference>
<accession>A0A1H7H0K7</accession>
<dbReference type="InterPro" id="IPR002523">
    <property type="entry name" value="MgTranspt_CorA/ZnTranspt_ZntB"/>
</dbReference>
<protein>
    <submittedName>
        <fullName evidence="12">Zinc transporter</fullName>
    </submittedName>
</protein>
<evidence type="ECO:0000256" key="7">
    <source>
        <dbReference type="ARBA" id="ARBA00022833"/>
    </source>
</evidence>
<evidence type="ECO:0000256" key="8">
    <source>
        <dbReference type="ARBA" id="ARBA00022989"/>
    </source>
</evidence>
<dbReference type="GO" id="GO:0015095">
    <property type="term" value="F:magnesium ion transmembrane transporter activity"/>
    <property type="evidence" value="ECO:0007669"/>
    <property type="project" value="TreeGrafter"/>
</dbReference>
<evidence type="ECO:0000256" key="11">
    <source>
        <dbReference type="SAM" id="Phobius"/>
    </source>
</evidence>
<gene>
    <name evidence="12" type="ORF">SAMN05216214_102233</name>
</gene>
<evidence type="ECO:0000256" key="1">
    <source>
        <dbReference type="ARBA" id="ARBA00004651"/>
    </source>
</evidence>
<keyword evidence="6 11" id="KW-0812">Transmembrane</keyword>
<evidence type="ECO:0000313" key="12">
    <source>
        <dbReference type="EMBL" id="SEK43277.1"/>
    </source>
</evidence>
<dbReference type="GO" id="GO:0000287">
    <property type="term" value="F:magnesium ion binding"/>
    <property type="evidence" value="ECO:0007669"/>
    <property type="project" value="TreeGrafter"/>
</dbReference>
<keyword evidence="9" id="KW-0406">Ion transport</keyword>
<keyword evidence="8 11" id="KW-1133">Transmembrane helix</keyword>
<dbReference type="PANTHER" id="PTHR46494:SF3">
    <property type="entry name" value="ZINC TRANSPORT PROTEIN ZNTB"/>
    <property type="match status" value="1"/>
</dbReference>
<dbReference type="CDD" id="cd12833">
    <property type="entry name" value="ZntB-like_1"/>
    <property type="match status" value="1"/>
</dbReference>
<proteinExistence type="inferred from homology"/>
<name>A0A1H7H0K7_9GAMM</name>
<evidence type="ECO:0000256" key="2">
    <source>
        <dbReference type="ARBA" id="ARBA00009765"/>
    </source>
</evidence>
<dbReference type="AlphaFoldDB" id="A0A1H7H0K7"/>
<organism evidence="12 13">
    <name type="scientific">Atopomonas hussainii</name>
    <dbReference type="NCBI Taxonomy" id="1429083"/>
    <lineage>
        <taxon>Bacteria</taxon>
        <taxon>Pseudomonadati</taxon>
        <taxon>Pseudomonadota</taxon>
        <taxon>Gammaproteobacteria</taxon>
        <taxon>Pseudomonadales</taxon>
        <taxon>Pseudomonadaceae</taxon>
        <taxon>Atopomonas</taxon>
    </lineage>
</organism>
<evidence type="ECO:0000256" key="6">
    <source>
        <dbReference type="ARBA" id="ARBA00022692"/>
    </source>
</evidence>
<comment type="subcellular location">
    <subcellularLocation>
        <location evidence="1">Cell membrane</location>
        <topology evidence="1">Multi-pass membrane protein</topology>
    </subcellularLocation>
</comment>
<evidence type="ECO:0000313" key="13">
    <source>
        <dbReference type="Proteomes" id="UP000185766"/>
    </source>
</evidence>
<keyword evidence="10 11" id="KW-0472">Membrane</keyword>
<keyword evidence="7" id="KW-0862">Zinc</keyword>
<feature type="transmembrane region" description="Helical" evidence="11">
    <location>
        <begin position="270"/>
        <end position="292"/>
    </location>
</feature>
<dbReference type="Gene3D" id="3.30.460.20">
    <property type="entry name" value="CorA soluble domain-like"/>
    <property type="match status" value="1"/>
</dbReference>
<comment type="similarity">
    <text evidence="2">Belongs to the CorA metal ion transporter (MIT) (TC 1.A.35) family.</text>
</comment>
<dbReference type="SUPFAM" id="SSF143865">
    <property type="entry name" value="CorA soluble domain-like"/>
    <property type="match status" value="1"/>
</dbReference>
<dbReference type="SUPFAM" id="SSF144083">
    <property type="entry name" value="Magnesium transport protein CorA, transmembrane region"/>
    <property type="match status" value="1"/>
</dbReference>
<feature type="transmembrane region" description="Helical" evidence="11">
    <location>
        <begin position="304"/>
        <end position="324"/>
    </location>
</feature>
<evidence type="ECO:0000256" key="10">
    <source>
        <dbReference type="ARBA" id="ARBA00023136"/>
    </source>
</evidence>
<dbReference type="GO" id="GO:0015087">
    <property type="term" value="F:cobalt ion transmembrane transporter activity"/>
    <property type="evidence" value="ECO:0007669"/>
    <property type="project" value="TreeGrafter"/>
</dbReference>
<evidence type="ECO:0000256" key="5">
    <source>
        <dbReference type="ARBA" id="ARBA00022519"/>
    </source>
</evidence>